<dbReference type="Proteomes" id="UP000502823">
    <property type="component" value="Unassembled WGS sequence"/>
</dbReference>
<keyword evidence="2" id="KW-0812">Transmembrane</keyword>
<keyword evidence="2" id="KW-1133">Transmembrane helix</keyword>
<keyword evidence="4" id="KW-1185">Reference proteome</keyword>
<feature type="compositionally biased region" description="Low complexity" evidence="1">
    <location>
        <begin position="431"/>
        <end position="442"/>
    </location>
</feature>
<dbReference type="OrthoDB" id="6425771at2759"/>
<protein>
    <submittedName>
        <fullName evidence="3">Uncharacterized protein</fullName>
    </submittedName>
</protein>
<gene>
    <name evidence="3" type="ORF">Cfor_04273</name>
</gene>
<feature type="region of interest" description="Disordered" evidence="1">
    <location>
        <begin position="352"/>
        <end position="379"/>
    </location>
</feature>
<feature type="transmembrane region" description="Helical" evidence="2">
    <location>
        <begin position="69"/>
        <end position="89"/>
    </location>
</feature>
<organism evidence="3 4">
    <name type="scientific">Coptotermes formosanus</name>
    <name type="common">Formosan subterranean termite</name>
    <dbReference type="NCBI Taxonomy" id="36987"/>
    <lineage>
        <taxon>Eukaryota</taxon>
        <taxon>Metazoa</taxon>
        <taxon>Ecdysozoa</taxon>
        <taxon>Arthropoda</taxon>
        <taxon>Hexapoda</taxon>
        <taxon>Insecta</taxon>
        <taxon>Pterygota</taxon>
        <taxon>Neoptera</taxon>
        <taxon>Polyneoptera</taxon>
        <taxon>Dictyoptera</taxon>
        <taxon>Blattodea</taxon>
        <taxon>Blattoidea</taxon>
        <taxon>Termitoidae</taxon>
        <taxon>Rhinotermitidae</taxon>
        <taxon>Coptotermes</taxon>
    </lineage>
</organism>
<evidence type="ECO:0000256" key="2">
    <source>
        <dbReference type="SAM" id="Phobius"/>
    </source>
</evidence>
<comment type="caution">
    <text evidence="3">The sequence shown here is derived from an EMBL/GenBank/DDBJ whole genome shotgun (WGS) entry which is preliminary data.</text>
</comment>
<evidence type="ECO:0000313" key="3">
    <source>
        <dbReference type="EMBL" id="GFG28317.1"/>
    </source>
</evidence>
<accession>A0A6L2PDZ7</accession>
<evidence type="ECO:0000256" key="1">
    <source>
        <dbReference type="SAM" id="MobiDB-lite"/>
    </source>
</evidence>
<feature type="transmembrane region" description="Helical" evidence="2">
    <location>
        <begin position="101"/>
        <end position="120"/>
    </location>
</feature>
<dbReference type="AlphaFoldDB" id="A0A6L2PDZ7"/>
<dbReference type="EMBL" id="BLKM01000050">
    <property type="protein sequence ID" value="GFG28317.1"/>
    <property type="molecule type" value="Genomic_DNA"/>
</dbReference>
<feature type="non-terminal residue" evidence="3">
    <location>
        <position position="1"/>
    </location>
</feature>
<dbReference type="InParanoid" id="A0A6L2PDZ7"/>
<feature type="region of interest" description="Disordered" evidence="1">
    <location>
        <begin position="213"/>
        <end position="240"/>
    </location>
</feature>
<reference evidence="4" key="1">
    <citation type="submission" date="2020-01" db="EMBL/GenBank/DDBJ databases">
        <title>Draft genome sequence of the Termite Coptotermes fromosanus.</title>
        <authorList>
            <person name="Itakura S."/>
            <person name="Yosikawa Y."/>
            <person name="Umezawa K."/>
        </authorList>
    </citation>
    <scope>NUCLEOTIDE SEQUENCE [LARGE SCALE GENOMIC DNA]</scope>
</reference>
<sequence length="470" mass="51781">GKAAWQEKDRERRVSVTEAAANHRLKATEAHRRWMKRNQIHDSSFGGSISDDDDYTGGLHGQQNAAANALLYVGLGTIAIGLVISFVGTGEKGFKTLELRLIGPTLIGSGLMCCLVRVFLCVCPSRCLRRDNKQRKCHKNSLKSQITEEQQQTSAVHLNHHSFFGNAKCGPKESKRSDDIVMADQTKLLQKNINSNYKKSVSILTTPVTASTTTNMPVPVPSGSSGYSSHRHHHQQQQQHNLQYQQQIPKNAVASTSLFLQHEQQCSSFINFGQTLQVPAISIPNSFVSNSDEEDILASAHLFEESKGKDSDLLDFELQQLDSSSFDISNFECNNDRDGILRTGRAESVNSCGKSLESDKRRTSLTSSRRNSGATLTTSKATIATTGMYSPSTRIGLVNPDPDAHKLEEEILLLEEEIQMSSTTSKDLHDSPFASAVSSSSPGKHSDIERLLQNEIVLSPSKLQQTVRKQ</sequence>
<feature type="region of interest" description="Disordered" evidence="1">
    <location>
        <begin position="422"/>
        <end position="452"/>
    </location>
</feature>
<proteinExistence type="predicted"/>
<keyword evidence="2" id="KW-0472">Membrane</keyword>
<evidence type="ECO:0000313" key="4">
    <source>
        <dbReference type="Proteomes" id="UP000502823"/>
    </source>
</evidence>
<feature type="compositionally biased region" description="Low complexity" evidence="1">
    <location>
        <begin position="364"/>
        <end position="379"/>
    </location>
</feature>
<name>A0A6L2PDZ7_COPFO</name>